<name>A0AAV7XLT3_9NEOP</name>
<feature type="region of interest" description="Disordered" evidence="1">
    <location>
        <begin position="309"/>
        <end position="331"/>
    </location>
</feature>
<feature type="compositionally biased region" description="Low complexity" evidence="1">
    <location>
        <begin position="309"/>
        <end position="319"/>
    </location>
</feature>
<proteinExistence type="predicted"/>
<evidence type="ECO:0000313" key="3">
    <source>
        <dbReference type="Proteomes" id="UP001075354"/>
    </source>
</evidence>
<keyword evidence="3" id="KW-1185">Reference proteome</keyword>
<dbReference type="PANTHER" id="PTHR31025:SF22">
    <property type="entry name" value="IP13529P"/>
    <property type="match status" value="1"/>
</dbReference>
<feature type="region of interest" description="Disordered" evidence="1">
    <location>
        <begin position="77"/>
        <end position="102"/>
    </location>
</feature>
<sequence>MMSSFEEELTSIVKMVLNHMDSGGVTRVVEYLMSEKVGATSTEDLKFITPDMLPASIVPPIKAVQLIRYFSIDNQPGSSSSGGHGSHQQHQHAPVARATPATETDDSFKFNVPWNSLPKDTLNSLDNSEQTDRRAQQGDIDRLKLAIVKFLVSSYNSYKELQVGSKKHPGQKVYQSITDQVFEKYPNSLADVINGKRVGDGKAGFKRALLVCTENQMRQKNGQKSAPKAAGGTGTVGVLPEQYLPHINRPEREQQEQLKEELLKFYEEADPDALSWATIKNKMTASYELQRDDIATAKVAIEEAEQAAAEAAKNTNKENVNPSSDLDDPSPKALSELKKSWPYLFYPSGLAWHHNRLTGRDLQIHLNEFMDHHLDNFLHFLTSCSRSSKANLMLGLKLDKKVGNWTAPNKLLKMVFMLAKHFGEDIDILIHSTEKTTLASEIDTEGLANICIVAHDNNPFVADNYLVCADEVILVKAWSVPEAITALVQLAFVLDINYPAMPLTFEFIERFIYGMGLQDTRVKNKKGKVILVLTPLVRNTINDFQQFEKEIEEEV</sequence>
<comment type="caution">
    <text evidence="2">The sequence shown here is derived from an EMBL/GenBank/DDBJ whole genome shotgun (WGS) entry which is preliminary data.</text>
</comment>
<protein>
    <submittedName>
        <fullName evidence="2">Uncharacterized protein</fullName>
    </submittedName>
</protein>
<accession>A0AAV7XLT3</accession>
<evidence type="ECO:0000256" key="1">
    <source>
        <dbReference type="SAM" id="MobiDB-lite"/>
    </source>
</evidence>
<reference evidence="2" key="1">
    <citation type="submission" date="2022-12" db="EMBL/GenBank/DDBJ databases">
        <title>Chromosome-level genome assembly of the bean flower thrips Megalurothrips usitatus.</title>
        <authorList>
            <person name="Ma L."/>
            <person name="Liu Q."/>
            <person name="Li H."/>
            <person name="Cai W."/>
        </authorList>
    </citation>
    <scope>NUCLEOTIDE SEQUENCE</scope>
    <source>
        <strain evidence="2">Cailab_2022a</strain>
    </source>
</reference>
<dbReference type="PANTHER" id="PTHR31025">
    <property type="entry name" value="SI:CH211-196P9.1-RELATED"/>
    <property type="match status" value="1"/>
</dbReference>
<evidence type="ECO:0000313" key="2">
    <source>
        <dbReference type="EMBL" id="KAJ1525384.1"/>
    </source>
</evidence>
<dbReference type="EMBL" id="JAPTSV010000008">
    <property type="protein sequence ID" value="KAJ1525384.1"/>
    <property type="molecule type" value="Genomic_DNA"/>
</dbReference>
<gene>
    <name evidence="2" type="ORF">ONE63_010199</name>
</gene>
<organism evidence="2 3">
    <name type="scientific">Megalurothrips usitatus</name>
    <name type="common">bean blossom thrips</name>
    <dbReference type="NCBI Taxonomy" id="439358"/>
    <lineage>
        <taxon>Eukaryota</taxon>
        <taxon>Metazoa</taxon>
        <taxon>Ecdysozoa</taxon>
        <taxon>Arthropoda</taxon>
        <taxon>Hexapoda</taxon>
        <taxon>Insecta</taxon>
        <taxon>Pterygota</taxon>
        <taxon>Neoptera</taxon>
        <taxon>Paraneoptera</taxon>
        <taxon>Thysanoptera</taxon>
        <taxon>Terebrantia</taxon>
        <taxon>Thripoidea</taxon>
        <taxon>Thripidae</taxon>
        <taxon>Megalurothrips</taxon>
    </lineage>
</organism>
<dbReference type="Proteomes" id="UP001075354">
    <property type="component" value="Chromosome 8"/>
</dbReference>
<dbReference type="AlphaFoldDB" id="A0AAV7XLT3"/>